<evidence type="ECO:0000256" key="5">
    <source>
        <dbReference type="ARBA" id="ARBA00022989"/>
    </source>
</evidence>
<feature type="non-terminal residue" evidence="9">
    <location>
        <position position="1"/>
    </location>
</feature>
<sequence length="171" mass="18864">DPTKGIVNQILGIFGIEGISWYSEPEYWPVILLITKVWQSVGLGSIIYYAALMGVDAELYEAAEIDGAGKLQKTWYISIPQIIPIIIIMGILDIGKIFRADFGLFYNVTRNVGALYPTTDVIDTYVYRALMNQGNYGMSSAVGLIQSVICCATLVITNLIVKKISPENSLF</sequence>
<feature type="transmembrane region" description="Helical" evidence="7">
    <location>
        <begin position="27"/>
        <end position="53"/>
    </location>
</feature>
<organism evidence="9 10">
    <name type="scientific">Candidatus Eisenbergiella intestinigallinarum</name>
    <dbReference type="NCBI Taxonomy" id="2838549"/>
    <lineage>
        <taxon>Bacteria</taxon>
        <taxon>Bacillati</taxon>
        <taxon>Bacillota</taxon>
        <taxon>Clostridia</taxon>
        <taxon>Lachnospirales</taxon>
        <taxon>Lachnospiraceae</taxon>
        <taxon>Eisenbergiella</taxon>
    </lineage>
</organism>
<evidence type="ECO:0000256" key="1">
    <source>
        <dbReference type="ARBA" id="ARBA00004651"/>
    </source>
</evidence>
<dbReference type="PANTHER" id="PTHR30193:SF44">
    <property type="entry name" value="LACTOSE TRANSPORT SYSTEM PERMEASE PROTEIN LACF"/>
    <property type="match status" value="1"/>
</dbReference>
<evidence type="ECO:0000256" key="6">
    <source>
        <dbReference type="ARBA" id="ARBA00023136"/>
    </source>
</evidence>
<dbReference type="InterPro" id="IPR035906">
    <property type="entry name" value="MetI-like_sf"/>
</dbReference>
<name>A0A9D2QI39_9FIRM</name>
<dbReference type="InterPro" id="IPR051393">
    <property type="entry name" value="ABC_transporter_permease"/>
</dbReference>
<dbReference type="PANTHER" id="PTHR30193">
    <property type="entry name" value="ABC TRANSPORTER PERMEASE PROTEIN"/>
    <property type="match status" value="1"/>
</dbReference>
<dbReference type="SUPFAM" id="SSF161098">
    <property type="entry name" value="MetI-like"/>
    <property type="match status" value="1"/>
</dbReference>
<evidence type="ECO:0000256" key="4">
    <source>
        <dbReference type="ARBA" id="ARBA00022692"/>
    </source>
</evidence>
<accession>A0A9D2QI39</accession>
<reference evidence="9" key="1">
    <citation type="journal article" date="2021" name="PeerJ">
        <title>Extensive microbial diversity within the chicken gut microbiome revealed by metagenomics and culture.</title>
        <authorList>
            <person name="Gilroy R."/>
            <person name="Ravi A."/>
            <person name="Getino M."/>
            <person name="Pursley I."/>
            <person name="Horton D.L."/>
            <person name="Alikhan N.F."/>
            <person name="Baker D."/>
            <person name="Gharbi K."/>
            <person name="Hall N."/>
            <person name="Watson M."/>
            <person name="Adriaenssens E.M."/>
            <person name="Foster-Nyarko E."/>
            <person name="Jarju S."/>
            <person name="Secka A."/>
            <person name="Antonio M."/>
            <person name="Oren A."/>
            <person name="Chaudhuri R.R."/>
            <person name="La Ragione R."/>
            <person name="Hildebrand F."/>
            <person name="Pallen M.J."/>
        </authorList>
    </citation>
    <scope>NUCLEOTIDE SEQUENCE</scope>
    <source>
        <strain evidence="9">ChiBcec1-1630</strain>
    </source>
</reference>
<reference evidence="9" key="2">
    <citation type="submission" date="2021-04" db="EMBL/GenBank/DDBJ databases">
        <authorList>
            <person name="Gilroy R."/>
        </authorList>
    </citation>
    <scope>NUCLEOTIDE SEQUENCE</scope>
    <source>
        <strain evidence="9">ChiBcec1-1630</strain>
    </source>
</reference>
<keyword evidence="3" id="KW-1003">Cell membrane</keyword>
<dbReference type="Gene3D" id="1.10.3720.10">
    <property type="entry name" value="MetI-like"/>
    <property type="match status" value="1"/>
</dbReference>
<evidence type="ECO:0000256" key="3">
    <source>
        <dbReference type="ARBA" id="ARBA00022475"/>
    </source>
</evidence>
<evidence type="ECO:0000256" key="7">
    <source>
        <dbReference type="RuleBase" id="RU363032"/>
    </source>
</evidence>
<keyword evidence="2 7" id="KW-0813">Transport</keyword>
<keyword evidence="4 7" id="KW-0812">Transmembrane</keyword>
<dbReference type="AlphaFoldDB" id="A0A9D2QI39"/>
<evidence type="ECO:0000259" key="8">
    <source>
        <dbReference type="PROSITE" id="PS50928"/>
    </source>
</evidence>
<keyword evidence="6 7" id="KW-0472">Membrane</keyword>
<dbReference type="PROSITE" id="PS50928">
    <property type="entry name" value="ABC_TM1"/>
    <property type="match status" value="1"/>
</dbReference>
<dbReference type="Proteomes" id="UP000823922">
    <property type="component" value="Unassembled WGS sequence"/>
</dbReference>
<dbReference type="EMBL" id="DWVS01000055">
    <property type="protein sequence ID" value="HJC86871.1"/>
    <property type="molecule type" value="Genomic_DNA"/>
</dbReference>
<evidence type="ECO:0000313" key="10">
    <source>
        <dbReference type="Proteomes" id="UP000823922"/>
    </source>
</evidence>
<evidence type="ECO:0000313" key="9">
    <source>
        <dbReference type="EMBL" id="HJC86871.1"/>
    </source>
</evidence>
<comment type="subcellular location">
    <subcellularLocation>
        <location evidence="1 7">Cell membrane</location>
        <topology evidence="1 7">Multi-pass membrane protein</topology>
    </subcellularLocation>
</comment>
<comment type="similarity">
    <text evidence="7">Belongs to the binding-protein-dependent transport system permease family.</text>
</comment>
<protein>
    <submittedName>
        <fullName evidence="9">ABC transporter permease subunit</fullName>
    </submittedName>
</protein>
<dbReference type="GO" id="GO:0005886">
    <property type="term" value="C:plasma membrane"/>
    <property type="evidence" value="ECO:0007669"/>
    <property type="project" value="UniProtKB-SubCell"/>
</dbReference>
<dbReference type="GO" id="GO:0055085">
    <property type="term" value="P:transmembrane transport"/>
    <property type="evidence" value="ECO:0007669"/>
    <property type="project" value="InterPro"/>
</dbReference>
<proteinExistence type="inferred from homology"/>
<evidence type="ECO:0000256" key="2">
    <source>
        <dbReference type="ARBA" id="ARBA00022448"/>
    </source>
</evidence>
<comment type="caution">
    <text evidence="9">The sequence shown here is derived from an EMBL/GenBank/DDBJ whole genome shotgun (WGS) entry which is preliminary data.</text>
</comment>
<feature type="transmembrane region" description="Helical" evidence="7">
    <location>
        <begin position="141"/>
        <end position="161"/>
    </location>
</feature>
<feature type="transmembrane region" description="Helical" evidence="7">
    <location>
        <begin position="74"/>
        <end position="92"/>
    </location>
</feature>
<dbReference type="Pfam" id="PF00528">
    <property type="entry name" value="BPD_transp_1"/>
    <property type="match status" value="1"/>
</dbReference>
<dbReference type="InterPro" id="IPR000515">
    <property type="entry name" value="MetI-like"/>
</dbReference>
<feature type="domain" description="ABC transmembrane type-1" evidence="8">
    <location>
        <begin position="1"/>
        <end position="157"/>
    </location>
</feature>
<keyword evidence="5 7" id="KW-1133">Transmembrane helix</keyword>
<gene>
    <name evidence="9" type="ORF">H9926_02515</name>
</gene>